<comment type="caution">
    <text evidence="1">The sequence shown here is derived from an EMBL/GenBank/DDBJ whole genome shotgun (WGS) entry which is preliminary data.</text>
</comment>
<dbReference type="RefSeq" id="WP_344077919.1">
    <property type="nucleotide sequence ID" value="NZ_BAAACA010000038.1"/>
</dbReference>
<reference evidence="1 2" key="1">
    <citation type="journal article" date="2019" name="Int. J. Syst. Evol. Microbiol.">
        <title>The Global Catalogue of Microorganisms (GCM) 10K type strain sequencing project: providing services to taxonomists for standard genome sequencing and annotation.</title>
        <authorList>
            <consortium name="The Broad Institute Genomics Platform"/>
            <consortium name="The Broad Institute Genome Sequencing Center for Infectious Disease"/>
            <person name="Wu L."/>
            <person name="Ma J."/>
        </authorList>
    </citation>
    <scope>NUCLEOTIDE SEQUENCE [LARGE SCALE GENOMIC DNA]</scope>
    <source>
        <strain evidence="1 2">JCM 5067</strain>
    </source>
</reference>
<sequence length="209" mass="22649">MFGFAALEVGDGLADGAQNNYFQLVIDDPEEAAARDLARTVLAQWREEARVRGLFDPVPIPVPWKAVQDPEFGDHPHLAGGSANGSGADLGAFTRAFLALRQRRLVVLGEAGAGKTSLAVLLVIDLLQLMGTGDAVPILLPIASWRPGEEHLHTWLEHHLLRDYPHLTAEMARDLIRDGRIMPVLDAFATRLSQDLAYTAAAYAGPASR</sequence>
<dbReference type="InterPro" id="IPR027417">
    <property type="entry name" value="P-loop_NTPase"/>
</dbReference>
<protein>
    <recommendedName>
        <fullName evidence="3">NACHT domain-containing protein</fullName>
    </recommendedName>
</protein>
<evidence type="ECO:0000313" key="1">
    <source>
        <dbReference type="EMBL" id="GAA0617960.1"/>
    </source>
</evidence>
<dbReference type="Gene3D" id="3.40.50.300">
    <property type="entry name" value="P-loop containing nucleotide triphosphate hydrolases"/>
    <property type="match status" value="1"/>
</dbReference>
<keyword evidence="2" id="KW-1185">Reference proteome</keyword>
<evidence type="ECO:0008006" key="3">
    <source>
        <dbReference type="Google" id="ProtNLM"/>
    </source>
</evidence>
<dbReference type="Proteomes" id="UP001500668">
    <property type="component" value="Unassembled WGS sequence"/>
</dbReference>
<dbReference type="EMBL" id="BAAACA010000038">
    <property type="protein sequence ID" value="GAA0617960.1"/>
    <property type="molecule type" value="Genomic_DNA"/>
</dbReference>
<proteinExistence type="predicted"/>
<accession>A0ABN1GS55</accession>
<gene>
    <name evidence="1" type="ORF">GCM10010394_55330</name>
</gene>
<name>A0ABN1GS55_9ACTN</name>
<organism evidence="1 2">
    <name type="scientific">Streptomyces crystallinus</name>
    <dbReference type="NCBI Taxonomy" id="68191"/>
    <lineage>
        <taxon>Bacteria</taxon>
        <taxon>Bacillati</taxon>
        <taxon>Actinomycetota</taxon>
        <taxon>Actinomycetes</taxon>
        <taxon>Kitasatosporales</taxon>
        <taxon>Streptomycetaceae</taxon>
        <taxon>Streptomyces</taxon>
    </lineage>
</organism>
<evidence type="ECO:0000313" key="2">
    <source>
        <dbReference type="Proteomes" id="UP001500668"/>
    </source>
</evidence>